<dbReference type="Proteomes" id="UP000823960">
    <property type="component" value="Unassembled WGS sequence"/>
</dbReference>
<comment type="cofactor">
    <cofactor evidence="2 18">
        <name>NAD(+)</name>
        <dbReference type="ChEBI" id="CHEBI:57540"/>
    </cofactor>
</comment>
<dbReference type="EMBL" id="DVOL01000062">
    <property type="protein sequence ID" value="HIV10952.1"/>
    <property type="molecule type" value="Genomic_DNA"/>
</dbReference>
<evidence type="ECO:0000313" key="22">
    <source>
        <dbReference type="Proteomes" id="UP000823960"/>
    </source>
</evidence>
<evidence type="ECO:0000256" key="18">
    <source>
        <dbReference type="HAMAP-Rule" id="MF_00110"/>
    </source>
</evidence>
<feature type="binding site" evidence="18">
    <location>
        <position position="151"/>
    </location>
    <ligand>
        <name>NAD(+)</name>
        <dbReference type="ChEBI" id="CHEBI:57540"/>
    </ligand>
</feature>
<keyword evidence="10 18" id="KW-0028">Amino-acid biosynthesis</keyword>
<dbReference type="SUPFAM" id="SSF56796">
    <property type="entry name" value="Dehydroquinate synthase-like"/>
    <property type="match status" value="1"/>
</dbReference>
<reference evidence="21" key="2">
    <citation type="journal article" date="2021" name="PeerJ">
        <title>Extensive microbial diversity within the chicken gut microbiome revealed by metagenomics and culture.</title>
        <authorList>
            <person name="Gilroy R."/>
            <person name="Ravi A."/>
            <person name="Getino M."/>
            <person name="Pursley I."/>
            <person name="Horton D.L."/>
            <person name="Alikhan N.F."/>
            <person name="Baker D."/>
            <person name="Gharbi K."/>
            <person name="Hall N."/>
            <person name="Watson M."/>
            <person name="Adriaenssens E.M."/>
            <person name="Foster-Nyarko E."/>
            <person name="Jarju S."/>
            <person name="Secka A."/>
            <person name="Antonio M."/>
            <person name="Oren A."/>
            <person name="Chaudhuri R.R."/>
            <person name="La Ragione R."/>
            <person name="Hildebrand F."/>
            <person name="Pallen M.J."/>
        </authorList>
    </citation>
    <scope>NUCLEOTIDE SEQUENCE</scope>
    <source>
        <strain evidence="21">1370</strain>
    </source>
</reference>
<comment type="function">
    <text evidence="18">Catalyzes the conversion of 3-deoxy-D-arabino-heptulosonate 7-phosphate (DAHP) to dehydroquinate (DHQ).</text>
</comment>
<dbReference type="Gene3D" id="3.40.50.1970">
    <property type="match status" value="1"/>
</dbReference>
<feature type="domain" description="3-dehydroquinate synthase C-terminal" evidence="20">
    <location>
        <begin position="181"/>
        <end position="319"/>
    </location>
</feature>
<comment type="pathway">
    <text evidence="5 18">Metabolic intermediate biosynthesis; chorismate biosynthesis; chorismate from D-erythrose 4-phosphate and phosphoenolpyruvate: step 2/7.</text>
</comment>
<feature type="binding site" evidence="18">
    <location>
        <position position="184"/>
    </location>
    <ligand>
        <name>Zn(2+)</name>
        <dbReference type="ChEBI" id="CHEBI:29105"/>
    </ligand>
</feature>
<keyword evidence="17 18" id="KW-0170">Cobalt</keyword>
<evidence type="ECO:0000256" key="14">
    <source>
        <dbReference type="ARBA" id="ARBA00023027"/>
    </source>
</evidence>
<keyword evidence="15 18" id="KW-0057">Aromatic amino acid biosynthesis</keyword>
<evidence type="ECO:0000259" key="20">
    <source>
        <dbReference type="Pfam" id="PF24621"/>
    </source>
</evidence>
<dbReference type="EC" id="4.2.3.4" evidence="7 18"/>
<evidence type="ECO:0000256" key="2">
    <source>
        <dbReference type="ARBA" id="ARBA00001911"/>
    </source>
</evidence>
<evidence type="ECO:0000313" key="21">
    <source>
        <dbReference type="EMBL" id="HIV10952.1"/>
    </source>
</evidence>
<evidence type="ECO:0000259" key="19">
    <source>
        <dbReference type="Pfam" id="PF01761"/>
    </source>
</evidence>
<dbReference type="GO" id="GO:0009423">
    <property type="term" value="P:chorismate biosynthetic process"/>
    <property type="evidence" value="ECO:0007669"/>
    <property type="project" value="UniProtKB-UniRule"/>
</dbReference>
<evidence type="ECO:0000256" key="8">
    <source>
        <dbReference type="ARBA" id="ARBA00017684"/>
    </source>
</evidence>
<accession>A0A9D1NQJ4</accession>
<dbReference type="InterPro" id="IPR016037">
    <property type="entry name" value="DHQ_synth_AroB"/>
</dbReference>
<comment type="catalytic activity">
    <reaction evidence="1 18">
        <text>7-phospho-2-dehydro-3-deoxy-D-arabino-heptonate = 3-dehydroquinate + phosphate</text>
        <dbReference type="Rhea" id="RHEA:21968"/>
        <dbReference type="ChEBI" id="CHEBI:32364"/>
        <dbReference type="ChEBI" id="CHEBI:43474"/>
        <dbReference type="ChEBI" id="CHEBI:58394"/>
        <dbReference type="EC" id="4.2.3.4"/>
    </reaction>
</comment>
<dbReference type="NCBIfam" id="TIGR01357">
    <property type="entry name" value="aroB"/>
    <property type="match status" value="1"/>
</dbReference>
<dbReference type="PANTHER" id="PTHR43622">
    <property type="entry name" value="3-DEHYDROQUINATE SYNTHASE"/>
    <property type="match status" value="1"/>
</dbReference>
<dbReference type="InterPro" id="IPR056179">
    <property type="entry name" value="DHQS_C"/>
</dbReference>
<feature type="binding site" evidence="18">
    <location>
        <position position="142"/>
    </location>
    <ligand>
        <name>NAD(+)</name>
        <dbReference type="ChEBI" id="CHEBI:57540"/>
    </ligand>
</feature>
<feature type="binding site" evidence="18">
    <location>
        <position position="245"/>
    </location>
    <ligand>
        <name>Zn(2+)</name>
        <dbReference type="ChEBI" id="CHEBI:29105"/>
    </ligand>
</feature>
<dbReference type="GO" id="GO:0003856">
    <property type="term" value="F:3-dehydroquinate synthase activity"/>
    <property type="evidence" value="ECO:0007669"/>
    <property type="project" value="UniProtKB-UniRule"/>
</dbReference>
<evidence type="ECO:0000256" key="17">
    <source>
        <dbReference type="ARBA" id="ARBA00023285"/>
    </source>
</evidence>
<keyword evidence="12 18" id="KW-0547">Nucleotide-binding</keyword>
<evidence type="ECO:0000256" key="12">
    <source>
        <dbReference type="ARBA" id="ARBA00022741"/>
    </source>
</evidence>
<evidence type="ECO:0000256" key="6">
    <source>
        <dbReference type="ARBA" id="ARBA00005412"/>
    </source>
</evidence>
<evidence type="ECO:0000256" key="7">
    <source>
        <dbReference type="ARBA" id="ARBA00013031"/>
    </source>
</evidence>
<dbReference type="GO" id="GO:0046872">
    <property type="term" value="F:metal ion binding"/>
    <property type="evidence" value="ECO:0007669"/>
    <property type="project" value="UniProtKB-KW"/>
</dbReference>
<dbReference type="GO" id="GO:0008652">
    <property type="term" value="P:amino acid biosynthetic process"/>
    <property type="evidence" value="ECO:0007669"/>
    <property type="project" value="UniProtKB-KW"/>
</dbReference>
<evidence type="ECO:0000256" key="11">
    <source>
        <dbReference type="ARBA" id="ARBA00022723"/>
    </source>
</evidence>
<dbReference type="GO" id="GO:0005737">
    <property type="term" value="C:cytoplasm"/>
    <property type="evidence" value="ECO:0007669"/>
    <property type="project" value="UniProtKB-SubCell"/>
</dbReference>
<dbReference type="Pfam" id="PF01761">
    <property type="entry name" value="DHQ_synthase"/>
    <property type="match status" value="1"/>
</dbReference>
<dbReference type="InterPro" id="IPR050071">
    <property type="entry name" value="Dehydroquinate_synthase"/>
</dbReference>
<name>A0A9D1NQJ4_9FIRM</name>
<proteinExistence type="inferred from homology"/>
<evidence type="ECO:0000256" key="16">
    <source>
        <dbReference type="ARBA" id="ARBA00023239"/>
    </source>
</evidence>
<keyword evidence="16 18" id="KW-0456">Lyase</keyword>
<comment type="cofactor">
    <cofactor evidence="18">
        <name>Co(2+)</name>
        <dbReference type="ChEBI" id="CHEBI:48828"/>
    </cofactor>
    <cofactor evidence="18">
        <name>Zn(2+)</name>
        <dbReference type="ChEBI" id="CHEBI:29105"/>
    </cofactor>
    <text evidence="18">Binds 1 divalent metal cation per subunit. Can use either Co(2+) or Zn(2+).</text>
</comment>
<organism evidence="21 22">
    <name type="scientific">Candidatus Faeciplasma avium</name>
    <dbReference type="NCBI Taxonomy" id="2840798"/>
    <lineage>
        <taxon>Bacteria</taxon>
        <taxon>Bacillati</taxon>
        <taxon>Bacillota</taxon>
        <taxon>Clostridia</taxon>
        <taxon>Eubacteriales</taxon>
        <taxon>Oscillospiraceae</taxon>
        <taxon>Oscillospiraceae incertae sedis</taxon>
        <taxon>Candidatus Faeciplasma</taxon>
    </lineage>
</organism>
<evidence type="ECO:0000256" key="3">
    <source>
        <dbReference type="ARBA" id="ARBA00001947"/>
    </source>
</evidence>
<evidence type="ECO:0000256" key="9">
    <source>
        <dbReference type="ARBA" id="ARBA00022490"/>
    </source>
</evidence>
<comment type="caution">
    <text evidence="18">Lacks conserved residue(s) required for the propagation of feature annotation.</text>
</comment>
<comment type="similarity">
    <text evidence="6 18">Belongs to the sugar phosphate cyclases superfamily. Dehydroquinate synthase family.</text>
</comment>
<comment type="caution">
    <text evidence="21">The sequence shown here is derived from an EMBL/GenBank/DDBJ whole genome shotgun (WGS) entry which is preliminary data.</text>
</comment>
<comment type="cofactor">
    <cofactor evidence="3">
        <name>Zn(2+)</name>
        <dbReference type="ChEBI" id="CHEBI:29105"/>
    </cofactor>
</comment>
<keyword evidence="9 18" id="KW-0963">Cytoplasm</keyword>
<evidence type="ECO:0000256" key="13">
    <source>
        <dbReference type="ARBA" id="ARBA00022833"/>
    </source>
</evidence>
<evidence type="ECO:0000256" key="4">
    <source>
        <dbReference type="ARBA" id="ARBA00004496"/>
    </source>
</evidence>
<keyword evidence="14 18" id="KW-0520">NAD</keyword>
<protein>
    <recommendedName>
        <fullName evidence="8 18">3-dehydroquinate synthase</fullName>
        <shortName evidence="18">DHQS</shortName>
        <ecNumber evidence="7 18">4.2.3.4</ecNumber>
    </recommendedName>
</protein>
<dbReference type="InterPro" id="IPR030960">
    <property type="entry name" value="DHQS/DOIS_N"/>
</dbReference>
<evidence type="ECO:0000256" key="1">
    <source>
        <dbReference type="ARBA" id="ARBA00001393"/>
    </source>
</evidence>
<feature type="binding site" evidence="18">
    <location>
        <begin position="129"/>
        <end position="130"/>
    </location>
    <ligand>
        <name>NAD(+)</name>
        <dbReference type="ChEBI" id="CHEBI:57540"/>
    </ligand>
</feature>
<dbReference type="PANTHER" id="PTHR43622:SF7">
    <property type="entry name" value="3-DEHYDROQUINATE SYNTHASE, CHLOROPLASTIC"/>
    <property type="match status" value="1"/>
</dbReference>
<evidence type="ECO:0000256" key="15">
    <source>
        <dbReference type="ARBA" id="ARBA00023141"/>
    </source>
</evidence>
<keyword evidence="11 18" id="KW-0479">Metal-binding</keyword>
<reference evidence="21" key="1">
    <citation type="submission" date="2020-10" db="EMBL/GenBank/DDBJ databases">
        <authorList>
            <person name="Gilroy R."/>
        </authorList>
    </citation>
    <scope>NUCLEOTIDE SEQUENCE</scope>
    <source>
        <strain evidence="21">1370</strain>
    </source>
</reference>
<dbReference type="HAMAP" id="MF_00110">
    <property type="entry name" value="DHQ_synthase"/>
    <property type="match status" value="1"/>
</dbReference>
<dbReference type="Pfam" id="PF24621">
    <property type="entry name" value="DHQS_C"/>
    <property type="match status" value="1"/>
</dbReference>
<dbReference type="GO" id="GO:0000166">
    <property type="term" value="F:nucleotide binding"/>
    <property type="evidence" value="ECO:0007669"/>
    <property type="project" value="UniProtKB-KW"/>
</dbReference>
<dbReference type="FunFam" id="3.40.50.1970:FF:000007">
    <property type="entry name" value="Pentafunctional AROM polypeptide"/>
    <property type="match status" value="1"/>
</dbReference>
<comment type="subcellular location">
    <subcellularLocation>
        <location evidence="4 18">Cytoplasm</location>
    </subcellularLocation>
</comment>
<gene>
    <name evidence="18 21" type="primary">aroB</name>
    <name evidence="21" type="ORF">IAD28_04600</name>
</gene>
<dbReference type="PIRSF" id="PIRSF001455">
    <property type="entry name" value="DHQ_synth"/>
    <property type="match status" value="1"/>
</dbReference>
<feature type="binding site" evidence="18">
    <location>
        <begin position="105"/>
        <end position="109"/>
    </location>
    <ligand>
        <name>NAD(+)</name>
        <dbReference type="ChEBI" id="CHEBI:57540"/>
    </ligand>
</feature>
<sequence>MKTVRVEASRSYDVIIENGGINSCGDYIGGVFKGKRLMVVSDDIVFPIYGERVIKSLEASGFTVESFVIPNGEGSKSISRYESLLDSMLMFRMTRSDGLVALGGGVVGDLTGFAAATYQRGIEFFQLPTTLLAMVDSSVGGKTAVNLTHGKNQVGAFWQPSCVVCDPSALDTLPQEQLLCGCAEVIKYAVLGDVRLFCLLEDCMRDSSLSKSLEDIITTCVNIKRDIVHRDEFDRGGRMVLNLGHTIGHAVEALSGFRQLHGQAVAIGLVMISRAAMKRGLLPESDFDRILGLVKGFGLPYSTEYSKEELFLASLSDKKAAGDSITVVVPVAIGRTRLIRLPCSELIDWIEP</sequence>
<dbReference type="GO" id="GO:0009073">
    <property type="term" value="P:aromatic amino acid family biosynthetic process"/>
    <property type="evidence" value="ECO:0007669"/>
    <property type="project" value="UniProtKB-KW"/>
</dbReference>
<feature type="binding site" evidence="18">
    <location>
        <position position="261"/>
    </location>
    <ligand>
        <name>Zn(2+)</name>
        <dbReference type="ChEBI" id="CHEBI:29105"/>
    </ligand>
</feature>
<feature type="domain" description="3-dehydroquinate synthase N-terminal" evidence="19">
    <location>
        <begin position="67"/>
        <end position="178"/>
    </location>
</feature>
<dbReference type="CDD" id="cd08195">
    <property type="entry name" value="DHQS"/>
    <property type="match status" value="1"/>
</dbReference>
<dbReference type="AlphaFoldDB" id="A0A9D1NQJ4"/>
<evidence type="ECO:0000256" key="5">
    <source>
        <dbReference type="ARBA" id="ARBA00004661"/>
    </source>
</evidence>
<evidence type="ECO:0000256" key="10">
    <source>
        <dbReference type="ARBA" id="ARBA00022605"/>
    </source>
</evidence>
<dbReference type="Gene3D" id="1.20.1090.10">
    <property type="entry name" value="Dehydroquinate synthase-like - alpha domain"/>
    <property type="match status" value="1"/>
</dbReference>
<keyword evidence="13 18" id="KW-0862">Zinc</keyword>
<dbReference type="InterPro" id="IPR030963">
    <property type="entry name" value="DHQ_synth_fam"/>
</dbReference>